<keyword evidence="3" id="KW-0597">Phosphoprotein</keyword>
<dbReference type="eggNOG" id="arCOG06219">
    <property type="taxonomic scope" value="Archaea"/>
</dbReference>
<dbReference type="GO" id="GO:0030295">
    <property type="term" value="F:protein kinase activator activity"/>
    <property type="evidence" value="ECO:0007669"/>
    <property type="project" value="TreeGrafter"/>
</dbReference>
<keyword evidence="4" id="KW-0808">Transferase</keyword>
<sequence length="578" mass="61920">MSAEPHADVSDRSTGESERGSSAPFRLGPRQFRWAWIVAGLFVLASAGWLRFSIGGTRGTLLYSNVVLTASAAAAAVALGLLARRSEPPDALGWGLVAVGTGLFAAGEFAWMYYELWLGGVPFPGVPDLFYLSDYLFLAAGLLVIAVSQHRLGSLLRIILDGLLVALALLAISWQFVLEPILASGAAGGATLWVSAAYPSLDIVLAAVAFVVAAHARGPRRVPITLLAAGNVVWAFGDSAFAYLSITGGYVYGEFDAIWLAGNLIVALAALHPSAATPPLEGDRRRYAFRETVAPYAPFLLAMAVTGYAASTGTLGPVELALGALVLLALVARQTYVFFDAAALSRCLERNEETLSRRNEELLLLNRIVRHDIRNDMAVVLGWGEELNDRLDDDDERAMLERMLDTTQHTIELTETLQAFTELWDDDGDRATNPVSLEAMLAETLERRREAYADVEFVVDGSIPAVTVSAGPLLSTVFRNLLNNAVQHNDAADPRVVIAADTGPETATVRIADNGPGVPADRRDAVFGRGEMGLESEGSGVGLYLVDTLVSQYGGDVWIESSELGGAAVVVELQRYRE</sequence>
<dbReference type="EC" id="2.7.13.3" evidence="2"/>
<feature type="transmembrane region" description="Helical" evidence="10">
    <location>
        <begin position="224"/>
        <end position="246"/>
    </location>
</feature>
<evidence type="ECO:0000256" key="5">
    <source>
        <dbReference type="ARBA" id="ARBA00022741"/>
    </source>
</evidence>
<evidence type="ECO:0000256" key="3">
    <source>
        <dbReference type="ARBA" id="ARBA00022553"/>
    </source>
</evidence>
<evidence type="ECO:0000256" key="2">
    <source>
        <dbReference type="ARBA" id="ARBA00012438"/>
    </source>
</evidence>
<feature type="transmembrane region" description="Helical" evidence="10">
    <location>
        <begin position="34"/>
        <end position="54"/>
    </location>
</feature>
<gene>
    <name evidence="12" type="ordered locus">Htur_0546</name>
</gene>
<feature type="transmembrane region" description="Helical" evidence="10">
    <location>
        <begin position="190"/>
        <end position="212"/>
    </location>
</feature>
<evidence type="ECO:0000256" key="6">
    <source>
        <dbReference type="ARBA" id="ARBA00022777"/>
    </source>
</evidence>
<dbReference type="EMBL" id="CP001860">
    <property type="protein sequence ID" value="ADB59444.1"/>
    <property type="molecule type" value="Genomic_DNA"/>
</dbReference>
<dbReference type="HOGENOM" id="CLU_471454_0_0_2"/>
<feature type="transmembrane region" description="Helical" evidence="10">
    <location>
        <begin position="258"/>
        <end position="276"/>
    </location>
</feature>
<keyword evidence="10" id="KW-1133">Transmembrane helix</keyword>
<dbReference type="PROSITE" id="PS50109">
    <property type="entry name" value="HIS_KIN"/>
    <property type="match status" value="1"/>
</dbReference>
<evidence type="ECO:0000256" key="10">
    <source>
        <dbReference type="SAM" id="Phobius"/>
    </source>
</evidence>
<reference evidence="12 13" key="1">
    <citation type="journal article" date="2010" name="Stand. Genomic Sci.">
        <title>Complete genome sequence of Haloterrigena turkmenica type strain (4k).</title>
        <authorList>
            <person name="Saunders E."/>
            <person name="Tindall B.J."/>
            <person name="Fahnrich R."/>
            <person name="Lapidus A."/>
            <person name="Copeland A."/>
            <person name="Del Rio T.G."/>
            <person name="Lucas S."/>
            <person name="Chen F."/>
            <person name="Tice H."/>
            <person name="Cheng J.F."/>
            <person name="Han C."/>
            <person name="Detter J.C."/>
            <person name="Bruce D."/>
            <person name="Goodwin L."/>
            <person name="Chain P."/>
            <person name="Pitluck S."/>
            <person name="Pati A."/>
            <person name="Ivanova N."/>
            <person name="Mavromatis K."/>
            <person name="Chen A."/>
            <person name="Palaniappan K."/>
            <person name="Land M."/>
            <person name="Hauser L."/>
            <person name="Chang Y.J."/>
            <person name="Jeffries C.D."/>
            <person name="Brettin T."/>
            <person name="Rohde M."/>
            <person name="Goker M."/>
            <person name="Bristow J."/>
            <person name="Eisen J.A."/>
            <person name="Markowitz V."/>
            <person name="Hugenholtz P."/>
            <person name="Klenk H.P."/>
            <person name="Kyrpides N.C."/>
        </authorList>
    </citation>
    <scope>NUCLEOTIDE SEQUENCE [LARGE SCALE GENOMIC DNA]</scope>
    <source>
        <strain evidence="13">ATCC 51198 / DSM 5511 / JCM 9101 / NCIMB 13204 / VKM B-1734 / 4k</strain>
    </source>
</reference>
<protein>
    <recommendedName>
        <fullName evidence="2">histidine kinase</fullName>
        <ecNumber evidence="2">2.7.13.3</ecNumber>
    </recommendedName>
</protein>
<dbReference type="Pfam" id="PF02518">
    <property type="entry name" value="HATPase_c"/>
    <property type="match status" value="1"/>
</dbReference>
<evidence type="ECO:0000259" key="11">
    <source>
        <dbReference type="PROSITE" id="PS50109"/>
    </source>
</evidence>
<dbReference type="Gene3D" id="3.30.565.10">
    <property type="entry name" value="Histidine kinase-like ATPase, C-terminal domain"/>
    <property type="match status" value="1"/>
</dbReference>
<dbReference type="STRING" id="543526.Htur_0546"/>
<dbReference type="GO" id="GO:0007234">
    <property type="term" value="P:osmosensory signaling via phosphorelay pathway"/>
    <property type="evidence" value="ECO:0007669"/>
    <property type="project" value="TreeGrafter"/>
</dbReference>
<dbReference type="InterPro" id="IPR003594">
    <property type="entry name" value="HATPase_dom"/>
</dbReference>
<evidence type="ECO:0000256" key="7">
    <source>
        <dbReference type="ARBA" id="ARBA00022840"/>
    </source>
</evidence>
<evidence type="ECO:0000313" key="12">
    <source>
        <dbReference type="EMBL" id="ADB59444.1"/>
    </source>
</evidence>
<dbReference type="RefSeq" id="WP_012941765.1">
    <property type="nucleotide sequence ID" value="NC_013743.1"/>
</dbReference>
<dbReference type="InterPro" id="IPR050351">
    <property type="entry name" value="BphY/WalK/GraS-like"/>
</dbReference>
<feature type="transmembrane region" description="Helical" evidence="10">
    <location>
        <begin position="60"/>
        <end position="82"/>
    </location>
</feature>
<evidence type="ECO:0000256" key="8">
    <source>
        <dbReference type="ARBA" id="ARBA00023012"/>
    </source>
</evidence>
<dbReference type="SMART" id="SM00387">
    <property type="entry name" value="HATPase_c"/>
    <property type="match status" value="1"/>
</dbReference>
<dbReference type="GeneID" id="8741128"/>
<dbReference type="GO" id="GO:0000155">
    <property type="term" value="F:phosphorelay sensor kinase activity"/>
    <property type="evidence" value="ECO:0007669"/>
    <property type="project" value="InterPro"/>
</dbReference>
<proteinExistence type="predicted"/>
<accession>D2RVT0</accession>
<dbReference type="SUPFAM" id="SSF55874">
    <property type="entry name" value="ATPase domain of HSP90 chaperone/DNA topoisomerase II/histidine kinase"/>
    <property type="match status" value="1"/>
</dbReference>
<organism evidence="12 13">
    <name type="scientific">Haloterrigena turkmenica (strain ATCC 51198 / DSM 5511 / JCM 9101 / NCIMB 13204 / VKM B-1734 / 4k)</name>
    <name type="common">Halococcus turkmenicus</name>
    <dbReference type="NCBI Taxonomy" id="543526"/>
    <lineage>
        <taxon>Archaea</taxon>
        <taxon>Methanobacteriati</taxon>
        <taxon>Methanobacteriota</taxon>
        <taxon>Stenosarchaea group</taxon>
        <taxon>Halobacteria</taxon>
        <taxon>Halobacteriales</taxon>
        <taxon>Natrialbaceae</taxon>
        <taxon>Haloterrigena</taxon>
    </lineage>
</organism>
<dbReference type="PRINTS" id="PR00344">
    <property type="entry name" value="BCTRLSENSOR"/>
</dbReference>
<dbReference type="InterPro" id="IPR004358">
    <property type="entry name" value="Sig_transdc_His_kin-like_C"/>
</dbReference>
<comment type="catalytic activity">
    <reaction evidence="1">
        <text>ATP + protein L-histidine = ADP + protein N-phospho-L-histidine.</text>
        <dbReference type="EC" id="2.7.13.3"/>
    </reaction>
</comment>
<keyword evidence="8" id="KW-0902">Two-component regulatory system</keyword>
<dbReference type="InterPro" id="IPR005467">
    <property type="entry name" value="His_kinase_dom"/>
</dbReference>
<dbReference type="KEGG" id="htu:Htur_0546"/>
<feature type="transmembrane region" description="Helical" evidence="10">
    <location>
        <begin position="129"/>
        <end position="147"/>
    </location>
</feature>
<keyword evidence="7" id="KW-0067">ATP-binding</keyword>
<keyword evidence="10" id="KW-0812">Transmembrane</keyword>
<evidence type="ECO:0000256" key="9">
    <source>
        <dbReference type="SAM" id="MobiDB-lite"/>
    </source>
</evidence>
<name>D2RVT0_HALTV</name>
<dbReference type="SUPFAM" id="SSF47384">
    <property type="entry name" value="Homodimeric domain of signal transducing histidine kinase"/>
    <property type="match status" value="1"/>
</dbReference>
<evidence type="ECO:0000313" key="13">
    <source>
        <dbReference type="Proteomes" id="UP000001903"/>
    </source>
</evidence>
<evidence type="ECO:0000256" key="4">
    <source>
        <dbReference type="ARBA" id="ARBA00022679"/>
    </source>
</evidence>
<feature type="region of interest" description="Disordered" evidence="9">
    <location>
        <begin position="1"/>
        <end position="22"/>
    </location>
</feature>
<feature type="transmembrane region" description="Helical" evidence="10">
    <location>
        <begin position="159"/>
        <end position="178"/>
    </location>
</feature>
<evidence type="ECO:0000256" key="1">
    <source>
        <dbReference type="ARBA" id="ARBA00000085"/>
    </source>
</evidence>
<keyword evidence="13" id="KW-1185">Reference proteome</keyword>
<dbReference type="GO" id="GO:0000156">
    <property type="term" value="F:phosphorelay response regulator activity"/>
    <property type="evidence" value="ECO:0007669"/>
    <property type="project" value="TreeGrafter"/>
</dbReference>
<dbReference type="InterPro" id="IPR003661">
    <property type="entry name" value="HisK_dim/P_dom"/>
</dbReference>
<feature type="transmembrane region" description="Helical" evidence="10">
    <location>
        <begin position="94"/>
        <end position="114"/>
    </location>
</feature>
<dbReference type="AlphaFoldDB" id="D2RVT0"/>
<dbReference type="CDD" id="cd00082">
    <property type="entry name" value="HisKA"/>
    <property type="match status" value="1"/>
</dbReference>
<dbReference type="Proteomes" id="UP000001903">
    <property type="component" value="Chromosome"/>
</dbReference>
<feature type="compositionally biased region" description="Basic and acidic residues" evidence="9">
    <location>
        <begin position="1"/>
        <end position="19"/>
    </location>
</feature>
<dbReference type="OrthoDB" id="3369at2157"/>
<feature type="domain" description="Histidine kinase" evidence="11">
    <location>
        <begin position="368"/>
        <end position="577"/>
    </location>
</feature>
<keyword evidence="6 12" id="KW-0418">Kinase</keyword>
<dbReference type="InterPro" id="IPR036890">
    <property type="entry name" value="HATPase_C_sf"/>
</dbReference>
<dbReference type="GO" id="GO:0005524">
    <property type="term" value="F:ATP binding"/>
    <property type="evidence" value="ECO:0007669"/>
    <property type="project" value="UniProtKB-KW"/>
</dbReference>
<keyword evidence="10" id="KW-0472">Membrane</keyword>
<dbReference type="PANTHER" id="PTHR42878">
    <property type="entry name" value="TWO-COMPONENT HISTIDINE KINASE"/>
    <property type="match status" value="1"/>
</dbReference>
<dbReference type="PANTHER" id="PTHR42878:SF7">
    <property type="entry name" value="SENSOR HISTIDINE KINASE GLRK"/>
    <property type="match status" value="1"/>
</dbReference>
<keyword evidence="5" id="KW-0547">Nucleotide-binding</keyword>
<dbReference type="InterPro" id="IPR036097">
    <property type="entry name" value="HisK_dim/P_sf"/>
</dbReference>
<feature type="transmembrane region" description="Helical" evidence="10">
    <location>
        <begin position="288"/>
        <end position="308"/>
    </location>
</feature>